<feature type="compositionally biased region" description="Acidic residues" evidence="4">
    <location>
        <begin position="49"/>
        <end position="59"/>
    </location>
</feature>
<dbReference type="InterPro" id="IPR016197">
    <property type="entry name" value="Chromo-like_dom_sf"/>
</dbReference>
<proteinExistence type="predicted"/>
<feature type="compositionally biased region" description="Acidic residues" evidence="4">
    <location>
        <begin position="72"/>
        <end position="88"/>
    </location>
</feature>
<dbReference type="PANTHER" id="PTHR22812">
    <property type="entry name" value="CHROMOBOX PROTEIN"/>
    <property type="match status" value="1"/>
</dbReference>
<dbReference type="Gene3D" id="2.40.50.40">
    <property type="match status" value="2"/>
</dbReference>
<dbReference type="Pfam" id="PF01393">
    <property type="entry name" value="Chromo_shadow"/>
    <property type="match status" value="1"/>
</dbReference>
<organism evidence="6 7">
    <name type="scientific">Ramularia collo-cygni</name>
    <dbReference type="NCBI Taxonomy" id="112498"/>
    <lineage>
        <taxon>Eukaryota</taxon>
        <taxon>Fungi</taxon>
        <taxon>Dikarya</taxon>
        <taxon>Ascomycota</taxon>
        <taxon>Pezizomycotina</taxon>
        <taxon>Dothideomycetes</taxon>
        <taxon>Dothideomycetidae</taxon>
        <taxon>Mycosphaerellales</taxon>
        <taxon>Mycosphaerellaceae</taxon>
        <taxon>Ramularia</taxon>
    </lineage>
</organism>
<dbReference type="EMBL" id="FJUY01000009">
    <property type="protein sequence ID" value="CZT20425.1"/>
    <property type="molecule type" value="Genomic_DNA"/>
</dbReference>
<feature type="region of interest" description="Disordered" evidence="4">
    <location>
        <begin position="141"/>
        <end position="201"/>
    </location>
</feature>
<feature type="compositionally biased region" description="Low complexity" evidence="4">
    <location>
        <begin position="147"/>
        <end position="161"/>
    </location>
</feature>
<dbReference type="GeneID" id="35601424"/>
<feature type="region of interest" description="Disordered" evidence="4">
    <location>
        <begin position="1"/>
        <end position="90"/>
    </location>
</feature>
<dbReference type="RefSeq" id="XP_023627314.1">
    <property type="nucleotide sequence ID" value="XM_023771546.1"/>
</dbReference>
<keyword evidence="7" id="KW-1185">Reference proteome</keyword>
<feature type="domain" description="Chromo" evidence="5">
    <location>
        <begin position="88"/>
        <end position="148"/>
    </location>
</feature>
<evidence type="ECO:0000256" key="2">
    <source>
        <dbReference type="ARBA" id="ARBA00011353"/>
    </source>
</evidence>
<evidence type="ECO:0000259" key="5">
    <source>
        <dbReference type="PROSITE" id="PS50013"/>
    </source>
</evidence>
<dbReference type="InterPro" id="IPR023780">
    <property type="entry name" value="Chromo_domain"/>
</dbReference>
<dbReference type="SMART" id="SM00298">
    <property type="entry name" value="CHROMO"/>
    <property type="match status" value="1"/>
</dbReference>
<gene>
    <name evidence="6" type="ORF">RCC_06285</name>
</gene>
<sequence>MGNKSTSKRAKKVFGRQKKRVAKSSPTVRKLVPIIKKRPKATMPPAVSDIEDSDADMIDEIPAKKSKAAPVADEDEEGDDESGEEDEYQVEKILDHKTVKGGILYRIKWLGYDDEADETWEPEENLTGALEILRAYHIQVGGTPQPTSKSSAKKASTSTTKGKGKRAASAEEDSPAPAKKGRGRKSEGATNGTDAWSPPDGLWEDAITEISAIIEDEPAEGAMIVKAKKNPKKLNGLVLWNNGRKTQHKMDLLRLKCPQKLLDYYECHLNFVD</sequence>
<protein>
    <recommendedName>
        <fullName evidence="5">Chromo domain-containing protein</fullName>
    </recommendedName>
</protein>
<dbReference type="Pfam" id="PF00385">
    <property type="entry name" value="Chromo"/>
    <property type="match status" value="1"/>
</dbReference>
<dbReference type="GO" id="GO:0000792">
    <property type="term" value="C:heterochromatin"/>
    <property type="evidence" value="ECO:0007669"/>
    <property type="project" value="UniProtKB-ARBA"/>
</dbReference>
<dbReference type="CDD" id="cd00024">
    <property type="entry name" value="CD_CSD"/>
    <property type="match status" value="1"/>
</dbReference>
<keyword evidence="3" id="KW-0539">Nucleus</keyword>
<reference evidence="6 7" key="1">
    <citation type="submission" date="2016-03" db="EMBL/GenBank/DDBJ databases">
        <authorList>
            <person name="Ploux O."/>
        </authorList>
    </citation>
    <scope>NUCLEOTIDE SEQUENCE [LARGE SCALE GENOMIC DNA]</scope>
    <source>
        <strain evidence="6 7">URUG2</strain>
    </source>
</reference>
<dbReference type="SUPFAM" id="SSF54160">
    <property type="entry name" value="Chromo domain-like"/>
    <property type="match status" value="2"/>
</dbReference>
<evidence type="ECO:0000256" key="1">
    <source>
        <dbReference type="ARBA" id="ARBA00004123"/>
    </source>
</evidence>
<evidence type="ECO:0000313" key="6">
    <source>
        <dbReference type="EMBL" id="CZT20425.1"/>
    </source>
</evidence>
<dbReference type="GO" id="GO:0006338">
    <property type="term" value="P:chromatin remodeling"/>
    <property type="evidence" value="ECO:0007669"/>
    <property type="project" value="UniProtKB-ARBA"/>
</dbReference>
<feature type="compositionally biased region" description="Basic residues" evidence="4">
    <location>
        <begin position="1"/>
        <end position="22"/>
    </location>
</feature>
<dbReference type="InterPro" id="IPR017984">
    <property type="entry name" value="Chromo_dom_subgr"/>
</dbReference>
<accession>A0A2D3V127</accession>
<dbReference type="Proteomes" id="UP000225277">
    <property type="component" value="Unassembled WGS sequence"/>
</dbReference>
<comment type="subcellular location">
    <subcellularLocation>
        <location evidence="1">Nucleus</location>
    </subcellularLocation>
</comment>
<dbReference type="OrthoDB" id="433924at2759"/>
<dbReference type="PROSITE" id="PS00598">
    <property type="entry name" value="CHROMO_1"/>
    <property type="match status" value="1"/>
</dbReference>
<dbReference type="InterPro" id="IPR051219">
    <property type="entry name" value="Heterochromatin_chromo-domain"/>
</dbReference>
<dbReference type="InterPro" id="IPR008251">
    <property type="entry name" value="Chromo_shadow_dom"/>
</dbReference>
<dbReference type="AlphaFoldDB" id="A0A2D3V127"/>
<comment type="subunit">
    <text evidence="2">Component of the NuA4 histone acetyltransferase complex.</text>
</comment>
<evidence type="ECO:0000256" key="3">
    <source>
        <dbReference type="ARBA" id="ARBA00023242"/>
    </source>
</evidence>
<dbReference type="GO" id="GO:0005634">
    <property type="term" value="C:nucleus"/>
    <property type="evidence" value="ECO:0007669"/>
    <property type="project" value="UniProtKB-SubCell"/>
</dbReference>
<name>A0A2D3V127_9PEZI</name>
<dbReference type="STRING" id="112498.A0A2D3V127"/>
<evidence type="ECO:0000256" key="4">
    <source>
        <dbReference type="SAM" id="MobiDB-lite"/>
    </source>
</evidence>
<evidence type="ECO:0000313" key="7">
    <source>
        <dbReference type="Proteomes" id="UP000225277"/>
    </source>
</evidence>
<dbReference type="PRINTS" id="PR00504">
    <property type="entry name" value="CHROMODOMAIN"/>
</dbReference>
<dbReference type="PROSITE" id="PS50013">
    <property type="entry name" value="CHROMO_2"/>
    <property type="match status" value="1"/>
</dbReference>
<dbReference type="InterPro" id="IPR023779">
    <property type="entry name" value="Chromodomain_CS"/>
</dbReference>
<dbReference type="InterPro" id="IPR000953">
    <property type="entry name" value="Chromo/chromo_shadow_dom"/>
</dbReference>